<evidence type="ECO:0000256" key="3">
    <source>
        <dbReference type="RuleBase" id="RU363129"/>
    </source>
</evidence>
<evidence type="ECO:0000256" key="2">
    <source>
        <dbReference type="ARBA" id="ARBA00022679"/>
    </source>
</evidence>
<dbReference type="Proteomes" id="UP001497497">
    <property type="component" value="Unassembled WGS sequence"/>
</dbReference>
<keyword evidence="5" id="KW-1185">Reference proteome</keyword>
<dbReference type="Pfam" id="PF01531">
    <property type="entry name" value="Glyco_transf_11"/>
    <property type="match status" value="1"/>
</dbReference>
<keyword evidence="2 3" id="KW-0808">Transferase</keyword>
<dbReference type="CDD" id="cd11301">
    <property type="entry name" value="Fut1_Fut2_like"/>
    <property type="match status" value="1"/>
</dbReference>
<comment type="subcellular location">
    <subcellularLocation>
        <location evidence="3">Golgi apparatus</location>
        <location evidence="3">Golgi stack membrane</location>
        <topology evidence="3">Single-pass type II membrane protein</topology>
    </subcellularLocation>
</comment>
<gene>
    <name evidence="4" type="ORF">GSLYS_00008382001</name>
</gene>
<keyword evidence="1 3" id="KW-0328">Glycosyltransferase</keyword>
<keyword evidence="3" id="KW-0472">Membrane</keyword>
<keyword evidence="3" id="KW-1133">Transmembrane helix</keyword>
<sequence length="394" mass="43997">MGSKLPKRSKTTNLKSTLLKLVVAFAFISALSIYMIAPSFNVLVFSIGFGDQQPENVTSSWPSSASVFSLTDSPNISTTRALKVTIMSSTSPKSISEQLINNTTQLYPNFTASLPTTTAAAQVKTGPLYMTAAFMGRLGNQLFIYASLLGIARAQNRTAFIRRGTDLEKAFQITHVNHNISTAGFLTVRQSKYASFEPKLMNLPRDNVTLIGYLQVWKYFKNIEHEIRREFTFSASLKKQIDDILDQVRAEFKPDVIVGVHVRRGDFLSTRNQHLGYGVAKASYFTKAMDRMRSMLNGTNVAFVVVSDDLQWCQENLNFTDVRILEPASPLLHFGVLANCYHVILAGGSYGWWSAWLANGITIYYDKFLVRGTWVMGGVNLQDYYPPGWIALGD</sequence>
<reference evidence="4 5" key="1">
    <citation type="submission" date="2024-04" db="EMBL/GenBank/DDBJ databases">
        <authorList>
            <consortium name="Genoscope - CEA"/>
            <person name="William W."/>
        </authorList>
    </citation>
    <scope>NUCLEOTIDE SEQUENCE [LARGE SCALE GENOMIC DNA]</scope>
</reference>
<comment type="similarity">
    <text evidence="3">Belongs to the glycosyltransferase 11 family.</text>
</comment>
<feature type="transmembrane region" description="Helical" evidence="3">
    <location>
        <begin position="21"/>
        <end position="49"/>
    </location>
</feature>
<protein>
    <recommendedName>
        <fullName evidence="3">L-Fucosyltransferase</fullName>
        <ecNumber evidence="3">2.4.1.-</ecNumber>
    </recommendedName>
</protein>
<comment type="pathway">
    <text evidence="3">Protein modification; protein glycosylation.</text>
</comment>
<dbReference type="GO" id="GO:0005975">
    <property type="term" value="P:carbohydrate metabolic process"/>
    <property type="evidence" value="ECO:0007669"/>
    <property type="project" value="InterPro"/>
</dbReference>
<evidence type="ECO:0000256" key="1">
    <source>
        <dbReference type="ARBA" id="ARBA00022676"/>
    </source>
</evidence>
<name>A0AAV2HLW6_LYMST</name>
<keyword evidence="3" id="KW-0333">Golgi apparatus</keyword>
<evidence type="ECO:0000313" key="4">
    <source>
        <dbReference type="EMBL" id="CAL1534422.1"/>
    </source>
</evidence>
<keyword evidence="3" id="KW-0812">Transmembrane</keyword>
<dbReference type="AlphaFoldDB" id="A0AAV2HLW6"/>
<keyword evidence="3" id="KW-0325">Glycoprotein</keyword>
<evidence type="ECO:0000313" key="5">
    <source>
        <dbReference type="Proteomes" id="UP001497497"/>
    </source>
</evidence>
<accession>A0AAV2HLW6</accession>
<dbReference type="GO" id="GO:0008107">
    <property type="term" value="F:galactoside 2-alpha-L-fucosyltransferase activity"/>
    <property type="evidence" value="ECO:0007669"/>
    <property type="project" value="InterPro"/>
</dbReference>
<organism evidence="4 5">
    <name type="scientific">Lymnaea stagnalis</name>
    <name type="common">Great pond snail</name>
    <name type="synonym">Helix stagnalis</name>
    <dbReference type="NCBI Taxonomy" id="6523"/>
    <lineage>
        <taxon>Eukaryota</taxon>
        <taxon>Metazoa</taxon>
        <taxon>Spiralia</taxon>
        <taxon>Lophotrochozoa</taxon>
        <taxon>Mollusca</taxon>
        <taxon>Gastropoda</taxon>
        <taxon>Heterobranchia</taxon>
        <taxon>Euthyneura</taxon>
        <taxon>Panpulmonata</taxon>
        <taxon>Hygrophila</taxon>
        <taxon>Lymnaeoidea</taxon>
        <taxon>Lymnaeidae</taxon>
        <taxon>Lymnaea</taxon>
    </lineage>
</organism>
<dbReference type="PANTHER" id="PTHR11927:SF9">
    <property type="entry name" value="L-FUCOSYLTRANSFERASE"/>
    <property type="match status" value="1"/>
</dbReference>
<dbReference type="EC" id="2.4.1.-" evidence="3"/>
<dbReference type="InterPro" id="IPR002516">
    <property type="entry name" value="Glyco_trans_11"/>
</dbReference>
<proteinExistence type="inferred from homology"/>
<dbReference type="EMBL" id="CAXITT010000170">
    <property type="protein sequence ID" value="CAL1534422.1"/>
    <property type="molecule type" value="Genomic_DNA"/>
</dbReference>
<keyword evidence="3" id="KW-0735">Signal-anchor</keyword>
<comment type="caution">
    <text evidence="4">The sequence shown here is derived from an EMBL/GenBank/DDBJ whole genome shotgun (WGS) entry which is preliminary data.</text>
</comment>
<dbReference type="GO" id="GO:0032580">
    <property type="term" value="C:Golgi cisterna membrane"/>
    <property type="evidence" value="ECO:0007669"/>
    <property type="project" value="UniProtKB-SubCell"/>
</dbReference>
<dbReference type="PANTHER" id="PTHR11927">
    <property type="entry name" value="GALACTOSIDE 2-L-FUCOSYLTRANSFERASE"/>
    <property type="match status" value="1"/>
</dbReference>